<comment type="caution">
    <text evidence="1">The sequence shown here is derived from an EMBL/GenBank/DDBJ whole genome shotgun (WGS) entry which is preliminary data.</text>
</comment>
<protein>
    <submittedName>
        <fullName evidence="1">Uncharacterized protein</fullName>
    </submittedName>
</protein>
<reference evidence="1 2" key="1">
    <citation type="journal article" date="2019" name="Int. J. Syst. Evol. Microbiol.">
        <title>The Global Catalogue of Microorganisms (GCM) 10K type strain sequencing project: providing services to taxonomists for standard genome sequencing and annotation.</title>
        <authorList>
            <consortium name="The Broad Institute Genomics Platform"/>
            <consortium name="The Broad Institute Genome Sequencing Center for Infectious Disease"/>
            <person name="Wu L."/>
            <person name="Ma J."/>
        </authorList>
    </citation>
    <scope>NUCLEOTIDE SEQUENCE [LARGE SCALE GENOMIC DNA]</scope>
    <source>
        <strain evidence="1 2">JCM 17504</strain>
    </source>
</reference>
<accession>A0AAV3UPX4</accession>
<dbReference type="EMBL" id="BAABKX010000022">
    <property type="protein sequence ID" value="GAA5062616.1"/>
    <property type="molecule type" value="Genomic_DNA"/>
</dbReference>
<organism evidence="1 2">
    <name type="scientific">Haladaptatus pallidirubidus</name>
    <dbReference type="NCBI Taxonomy" id="1008152"/>
    <lineage>
        <taxon>Archaea</taxon>
        <taxon>Methanobacteriati</taxon>
        <taxon>Methanobacteriota</taxon>
        <taxon>Stenosarchaea group</taxon>
        <taxon>Halobacteria</taxon>
        <taxon>Halobacteriales</taxon>
        <taxon>Haladaptataceae</taxon>
        <taxon>Haladaptatus</taxon>
    </lineage>
</organism>
<gene>
    <name evidence="1" type="ORF">GCM10025751_50230</name>
</gene>
<proteinExistence type="predicted"/>
<evidence type="ECO:0000313" key="1">
    <source>
        <dbReference type="EMBL" id="GAA5062616.1"/>
    </source>
</evidence>
<sequence>MTDTIDSWRYGKPQHEVQSTPLNELQFYGDPQHEMPGPTNIELRESVTYLRLWEYYAEKQRRQRSVTKRPLVYSR</sequence>
<dbReference type="AlphaFoldDB" id="A0AAV3UPX4"/>
<evidence type="ECO:0000313" key="2">
    <source>
        <dbReference type="Proteomes" id="UP001501729"/>
    </source>
</evidence>
<name>A0AAV3UPX4_9EURY</name>
<dbReference type="Proteomes" id="UP001501729">
    <property type="component" value="Unassembled WGS sequence"/>
</dbReference>
<keyword evidence="2" id="KW-1185">Reference proteome</keyword>